<dbReference type="Pfam" id="PF03140">
    <property type="entry name" value="DUF247"/>
    <property type="match status" value="1"/>
</dbReference>
<dbReference type="PANTHER" id="PTHR31549">
    <property type="entry name" value="PROTEIN, PUTATIVE (DUF247)-RELATED-RELATED"/>
    <property type="match status" value="1"/>
</dbReference>
<dbReference type="EMBL" id="JAGKQH010000001">
    <property type="protein sequence ID" value="KAG6607499.1"/>
    <property type="molecule type" value="Genomic_DNA"/>
</dbReference>
<keyword evidence="3" id="KW-1185">Reference proteome</keyword>
<proteinExistence type="predicted"/>
<gene>
    <name evidence="2" type="ORF">SDJN03_00841</name>
</gene>
<evidence type="ECO:0000313" key="2">
    <source>
        <dbReference type="EMBL" id="KAG6607499.1"/>
    </source>
</evidence>
<dbReference type="Proteomes" id="UP000685013">
    <property type="component" value="Chromosome 1"/>
</dbReference>
<feature type="transmembrane region" description="Helical" evidence="1">
    <location>
        <begin position="486"/>
        <end position="508"/>
    </location>
</feature>
<evidence type="ECO:0000313" key="3">
    <source>
        <dbReference type="Proteomes" id="UP000685013"/>
    </source>
</evidence>
<dbReference type="AlphaFoldDB" id="A0AAV6P548"/>
<sequence length="529" mass="59643">MSILNGTLQKSLWVLQINDLIDRNALPAASRTPISVFQLPESVRDGDPAAYLPQFIALGPYHHFRPELFKMDLFKLGKAKNLKWRPQLHELADQLKPLELQIRGCFCGSLEIDGETLSWVVLIDGLFLIHLLQNEFSNRPLKLPLEIFYGKLWSEFEIVSDMMKLENQIPLLVLKEICPDEPFNYLAPLFYQFSASVSPFELVCFGFASNLPEIFDSSYHLLHFVYFLILLIPDEMAVANICAYSMPIGMDSSSSSSSSVEFLGESLNILGSVINIAFIQQVKETFGLIQRLFRLLGSITKPNLCEKKLPMIIPSASDLKTAGITFKSTKNGVLKCRFDEKTLTLTLPSIHLDGFSEVLLKNLVAFEAMAELNPQCLVNYIALMKGLLRNSKDLKILVKAEIVDNHLSSEEQAVEVFNGVENSTSSLKKEEVLNIHLKSGLDCEIGSGFIQDIKMNYEMGLGSMVEEINKWYGSCWRMKMKKFMSVVFKCFAVLVVVFVIVLVIARFVCNFVSCSVGMFKTSDALHQMY</sequence>
<comment type="caution">
    <text evidence="2">The sequence shown here is derived from an EMBL/GenBank/DDBJ whole genome shotgun (WGS) entry which is preliminary data.</text>
</comment>
<keyword evidence="1" id="KW-0472">Membrane</keyword>
<keyword evidence="1" id="KW-1133">Transmembrane helix</keyword>
<accession>A0AAV6P548</accession>
<dbReference type="InterPro" id="IPR004158">
    <property type="entry name" value="DUF247_pln"/>
</dbReference>
<reference evidence="2 3" key="1">
    <citation type="journal article" date="2021" name="Hortic Res">
        <title>The domestication of Cucurbita argyrosperma as revealed by the genome of its wild relative.</title>
        <authorList>
            <person name="Barrera-Redondo J."/>
            <person name="Sanchez-de la Vega G."/>
            <person name="Aguirre-Liguori J.A."/>
            <person name="Castellanos-Morales G."/>
            <person name="Gutierrez-Guerrero Y.T."/>
            <person name="Aguirre-Dugua X."/>
            <person name="Aguirre-Planter E."/>
            <person name="Tenaillon M.I."/>
            <person name="Lira-Saade R."/>
            <person name="Eguiarte L.E."/>
        </authorList>
    </citation>
    <scope>NUCLEOTIDE SEQUENCE [LARGE SCALE GENOMIC DNA]</scope>
    <source>
        <strain evidence="2">JBR-2021</strain>
    </source>
</reference>
<dbReference type="PANTHER" id="PTHR31549:SF300">
    <property type="match status" value="1"/>
</dbReference>
<organism evidence="2 3">
    <name type="scientific">Cucurbita argyrosperma subsp. sororia</name>
    <dbReference type="NCBI Taxonomy" id="37648"/>
    <lineage>
        <taxon>Eukaryota</taxon>
        <taxon>Viridiplantae</taxon>
        <taxon>Streptophyta</taxon>
        <taxon>Embryophyta</taxon>
        <taxon>Tracheophyta</taxon>
        <taxon>Spermatophyta</taxon>
        <taxon>Magnoliopsida</taxon>
        <taxon>eudicotyledons</taxon>
        <taxon>Gunneridae</taxon>
        <taxon>Pentapetalae</taxon>
        <taxon>rosids</taxon>
        <taxon>fabids</taxon>
        <taxon>Cucurbitales</taxon>
        <taxon>Cucurbitaceae</taxon>
        <taxon>Cucurbiteae</taxon>
        <taxon>Cucurbita</taxon>
    </lineage>
</organism>
<keyword evidence="1" id="KW-0812">Transmembrane</keyword>
<protein>
    <submittedName>
        <fullName evidence="2">UPF0481 protein</fullName>
    </submittedName>
</protein>
<evidence type="ECO:0000256" key="1">
    <source>
        <dbReference type="SAM" id="Phobius"/>
    </source>
</evidence>
<name>A0AAV6P548_9ROSI</name>
<feature type="non-terminal residue" evidence="2">
    <location>
        <position position="1"/>
    </location>
</feature>